<keyword evidence="10" id="KW-1185">Reference proteome</keyword>
<dbReference type="FunFam" id="1.20.1440.230:FF:000001">
    <property type="entry name" value="Mitochondrial NADH dehydrogenase flavoprotein 1"/>
    <property type="match status" value="1"/>
</dbReference>
<dbReference type="Pfam" id="PF10531">
    <property type="entry name" value="SLBB"/>
    <property type="match status" value="1"/>
</dbReference>
<keyword evidence="3" id="KW-0479">Metal-binding</keyword>
<dbReference type="InterPro" id="IPR019575">
    <property type="entry name" value="Nuop51_4Fe4S-bd"/>
</dbReference>
<keyword evidence="7" id="KW-0560">Oxidoreductase</keyword>
<dbReference type="GO" id="GO:0051539">
    <property type="term" value="F:4 iron, 4 sulfur cluster binding"/>
    <property type="evidence" value="ECO:0007669"/>
    <property type="project" value="UniProtKB-KW"/>
</dbReference>
<dbReference type="KEGG" id="kst:KSMBR1_2473"/>
<dbReference type="RefSeq" id="WP_099325618.1">
    <property type="nucleotide sequence ID" value="NZ_CP049055.1"/>
</dbReference>
<evidence type="ECO:0000256" key="1">
    <source>
        <dbReference type="ARBA" id="ARBA00007523"/>
    </source>
</evidence>
<reference evidence="8 11" key="5">
    <citation type="submission" date="2020-02" db="EMBL/GenBank/DDBJ databases">
        <title>Newly sequenced genome of strain CSTR1 showed variability in Candidatus Kuenenia stuttgartiensis genomes.</title>
        <authorList>
            <person name="Ding C."/>
            <person name="Adrian L."/>
        </authorList>
    </citation>
    <scope>NUCLEOTIDE SEQUENCE [LARGE SCALE GENOMIC DNA]</scope>
    <source>
        <strain evidence="8 11">CSTR1</strain>
    </source>
</reference>
<dbReference type="Gene3D" id="1.20.1440.230">
    <property type="entry name" value="NADH-ubiquinone oxidoreductase 51kDa subunit, iron-sulphur binding domain"/>
    <property type="match status" value="1"/>
</dbReference>
<dbReference type="InterPro" id="IPR017896">
    <property type="entry name" value="4Fe4S_Fe-S-bd"/>
</dbReference>
<dbReference type="Proteomes" id="UP000501926">
    <property type="component" value="Chromosome"/>
</dbReference>
<dbReference type="GO" id="GO:0010181">
    <property type="term" value="F:FMN binding"/>
    <property type="evidence" value="ECO:0007669"/>
    <property type="project" value="InterPro"/>
</dbReference>
<dbReference type="Pfam" id="PF10589">
    <property type="entry name" value="NADH_4Fe-4S"/>
    <property type="match status" value="1"/>
</dbReference>
<keyword evidence="5" id="KW-0411">Iron-sulfur</keyword>
<reference evidence="10" key="3">
    <citation type="submission" date="2017-10" db="EMBL/GenBank/DDBJ databases">
        <authorList>
            <person name="Frank J."/>
        </authorList>
    </citation>
    <scope>NUCLEOTIDE SEQUENCE [LARGE SCALE GENOMIC DNA]</scope>
</reference>
<proteinExistence type="inferred from homology"/>
<dbReference type="Gene3D" id="3.10.20.600">
    <property type="match status" value="1"/>
</dbReference>
<dbReference type="EMBL" id="CT573073">
    <property type="protein sequence ID" value="CAJ71572.1"/>
    <property type="molecule type" value="Genomic_DNA"/>
</dbReference>
<dbReference type="Gene3D" id="3.30.70.20">
    <property type="match status" value="1"/>
</dbReference>
<evidence type="ECO:0000313" key="8">
    <source>
        <dbReference type="EMBL" id="QII13944.1"/>
    </source>
</evidence>
<dbReference type="Pfam" id="PF01512">
    <property type="entry name" value="Complex1_51K"/>
    <property type="match status" value="1"/>
</dbReference>
<dbReference type="SUPFAM" id="SSF54862">
    <property type="entry name" value="4Fe-4S ferredoxins"/>
    <property type="match status" value="1"/>
</dbReference>
<evidence type="ECO:0000256" key="2">
    <source>
        <dbReference type="ARBA" id="ARBA00022485"/>
    </source>
</evidence>
<gene>
    <name evidence="7" type="primary">NuoF</name>
    <name evidence="8" type="synonym">nuoF</name>
    <name evidence="9" type="synonym">nuoF_2</name>
    <name evidence="8" type="ORF">KsCSTR_45650</name>
    <name evidence="9" type="ORF">KSMBR1_2473</name>
    <name evidence="7" type="ORF">kustc0827</name>
</gene>
<dbReference type="PROSITE" id="PS00645">
    <property type="entry name" value="COMPLEX1_51K_2"/>
    <property type="match status" value="1"/>
</dbReference>
<dbReference type="PANTHER" id="PTHR43578">
    <property type="entry name" value="NADH-QUINONE OXIDOREDUCTASE SUBUNIT F"/>
    <property type="match status" value="1"/>
</dbReference>
<keyword evidence="2" id="KW-0004">4Fe-4S</keyword>
<feature type="domain" description="4Fe-4S ferredoxin-type" evidence="6">
    <location>
        <begin position="591"/>
        <end position="616"/>
    </location>
</feature>
<evidence type="ECO:0000256" key="3">
    <source>
        <dbReference type="ARBA" id="ARBA00022723"/>
    </source>
</evidence>
<dbReference type="Pfam" id="PF00037">
    <property type="entry name" value="Fer4"/>
    <property type="match status" value="1"/>
</dbReference>
<comment type="similarity">
    <text evidence="1">Belongs to the complex I 51 kDa subunit family.</text>
</comment>
<evidence type="ECO:0000313" key="7">
    <source>
        <dbReference type="EMBL" id="CAJ71572.1"/>
    </source>
</evidence>
<dbReference type="Proteomes" id="UP000221734">
    <property type="component" value="Chromosome Kuenenia_stuttgartiensis_MBR1"/>
</dbReference>
<dbReference type="InterPro" id="IPR037207">
    <property type="entry name" value="Nuop51_4Fe4S-bd_sf"/>
</dbReference>
<dbReference type="SUPFAM" id="SSF142019">
    <property type="entry name" value="Nqo1 FMN-binding domain-like"/>
    <property type="match status" value="1"/>
</dbReference>
<dbReference type="AlphaFoldDB" id="Q1PWG6"/>
<keyword evidence="4" id="KW-0408">Iron</keyword>
<dbReference type="SUPFAM" id="SSF142984">
    <property type="entry name" value="Nqo1 middle domain-like"/>
    <property type="match status" value="1"/>
</dbReference>
<dbReference type="GO" id="GO:0016491">
    <property type="term" value="F:oxidoreductase activity"/>
    <property type="evidence" value="ECO:0007669"/>
    <property type="project" value="UniProtKB-KW"/>
</dbReference>
<evidence type="ECO:0000256" key="4">
    <source>
        <dbReference type="ARBA" id="ARBA00023004"/>
    </source>
</evidence>
<name>Q1PWG6_KUEST</name>
<dbReference type="InterPro" id="IPR037225">
    <property type="entry name" value="Nuo51_FMN-bd_sf"/>
</dbReference>
<reference evidence="7" key="2">
    <citation type="submission" date="2006-01" db="EMBL/GenBank/DDBJ databases">
        <authorList>
            <person name="Genoscope"/>
        </authorList>
    </citation>
    <scope>NUCLEOTIDE SEQUENCE</scope>
</reference>
<dbReference type="Gene3D" id="3.40.30.10">
    <property type="entry name" value="Glutaredoxin"/>
    <property type="match status" value="1"/>
</dbReference>
<dbReference type="PROSITE" id="PS00198">
    <property type="entry name" value="4FE4S_FER_1"/>
    <property type="match status" value="1"/>
</dbReference>
<dbReference type="GO" id="GO:0008137">
    <property type="term" value="F:NADH dehydrogenase (ubiquinone) activity"/>
    <property type="evidence" value="ECO:0007669"/>
    <property type="project" value="InterPro"/>
</dbReference>
<feature type="domain" description="4Fe-4S ferredoxin-type" evidence="6">
    <location>
        <begin position="561"/>
        <end position="590"/>
    </location>
</feature>
<accession>Q1PWG6</accession>
<dbReference type="PROSITE" id="PS51379">
    <property type="entry name" value="4FE4S_FER_2"/>
    <property type="match status" value="2"/>
</dbReference>
<reference evidence="7" key="1">
    <citation type="journal article" date="2006" name="Nature">
        <title>Deciphering the evolution and metabolism of an anammox bacterium from a community genome.</title>
        <authorList>
            <person name="Strous M."/>
            <person name="Pelletier E."/>
            <person name="Mangenot S."/>
            <person name="Rattei T."/>
            <person name="Lehner A."/>
            <person name="Taylor M.W."/>
            <person name="Horn M."/>
            <person name="Daims H."/>
            <person name="Bartol-Mavel D."/>
            <person name="Wincker P."/>
            <person name="Barbe V."/>
            <person name="Fonknechten N."/>
            <person name="Vallenet D."/>
            <person name="Segurens B."/>
            <person name="Schenowitz-Truong C."/>
            <person name="Medigue C."/>
            <person name="Collingro A."/>
            <person name="Snel B."/>
            <person name="Dutilh B.E."/>
            <person name="OpDenCamp H.J.M."/>
            <person name="vanDerDrift C."/>
            <person name="Cirpus I."/>
            <person name="vanDePas-Schoonen K.T."/>
            <person name="Harhangi H.R."/>
            <person name="vanNiftrik L."/>
            <person name="Schmid M."/>
            <person name="Keltjens J."/>
            <person name="vanDeVossenberg J."/>
            <person name="Kartal B."/>
            <person name="Meier H."/>
            <person name="Frishman D."/>
            <person name="Huynen M.A."/>
            <person name="Mewes H."/>
            <person name="Weissenbach J."/>
            <person name="Jetten M.S.M."/>
            <person name="Wagner M."/>
            <person name="LePaslier D."/>
        </authorList>
    </citation>
    <scope>NUCLEOTIDE SEQUENCE</scope>
</reference>
<evidence type="ECO:0000256" key="5">
    <source>
        <dbReference type="ARBA" id="ARBA00023014"/>
    </source>
</evidence>
<dbReference type="InterPro" id="IPR017900">
    <property type="entry name" value="4Fe4S_Fe_S_CS"/>
</dbReference>
<dbReference type="InterPro" id="IPR001949">
    <property type="entry name" value="NADH-UbQ_OxRdtase_51kDa_CS"/>
</dbReference>
<dbReference type="EMBL" id="LT934425">
    <property type="protein sequence ID" value="SOH04960.1"/>
    <property type="molecule type" value="Genomic_DNA"/>
</dbReference>
<sequence length="616" mass="67206">MVLDERSEGSKVDAMPARARIIVGMGTCGIGAGARGVLKSIESELAKQQIQADIVHTGCIGLCSYEVLVDIIIPGRTRVTYKNVKPQTVPLLLEEHVRKGEIVKNHVLSQMVAEEGCEEPYPLVPFFDELIINRPQRKQILRNCGYIDPDSIEEYIARGGYEALKKVLKTMSPEQVIEEVSKSGLRGRGGGGFSTGNKWASCAKYSTDEKFVICNADEGDPGAFMDRSLLEGDPHAVLEGMIIGGYAIGATSGYIYIRAEYPLAVRRIKHTIEQAGKYGFLGENILGSGYSLNIYIKEGAGAFVCGESTALQYSIEGKRGMPRTRPPQSVEAGLWDKPTVLNNVETFANVPLVMNKGAGWYAQMGTDKSKGTKIFSLTGKIKHPGLVEVPMGTTIRQIVFDIGGGIPRKRRFKAVQIGGPSGGCLPESLLDFPIDYESLLEIGAMMGSGSFVVVDDGTCMVEMARFFMDFCARESCGKCPPCRIGTTLMLDILTRITQGMGEEGDIAMLEEMCGEVKTMSLCGLGQSAPNPIKSTLRYFKDEYIAHIRDKICPTATCTALHRYEVIPDKCTKCQVCIRNCPVKAISGSKTEVAFIDKAKCIKCNVCYEKCNFLAIK</sequence>
<dbReference type="PANTHER" id="PTHR43578:SF3">
    <property type="entry name" value="NADH-QUINONE OXIDOREDUCTASE SUBUNIT F"/>
    <property type="match status" value="1"/>
</dbReference>
<dbReference type="SUPFAM" id="SSF52833">
    <property type="entry name" value="Thioredoxin-like"/>
    <property type="match status" value="1"/>
</dbReference>
<reference evidence="9" key="4">
    <citation type="submission" date="2017-10" db="EMBL/GenBank/DDBJ databases">
        <authorList>
            <person name="Banno H."/>
            <person name="Chua N.-H."/>
        </authorList>
    </citation>
    <scope>NUCLEOTIDE SEQUENCE [LARGE SCALE GENOMIC DNA]</scope>
    <source>
        <strain evidence="9">Kuenenia_mbr1_ru-nijmegen</strain>
    </source>
</reference>
<organism evidence="7">
    <name type="scientific">Kuenenia stuttgartiensis</name>
    <dbReference type="NCBI Taxonomy" id="174633"/>
    <lineage>
        <taxon>Bacteria</taxon>
        <taxon>Pseudomonadati</taxon>
        <taxon>Planctomycetota</taxon>
        <taxon>Candidatus Brocadiia</taxon>
        <taxon>Candidatus Brocadiales</taxon>
        <taxon>Candidatus Brocadiaceae</taxon>
        <taxon>Candidatus Kuenenia</taxon>
    </lineage>
</organism>
<evidence type="ECO:0000313" key="9">
    <source>
        <dbReference type="EMBL" id="SOH04960.1"/>
    </source>
</evidence>
<dbReference type="InterPro" id="IPR036249">
    <property type="entry name" value="Thioredoxin-like_sf"/>
</dbReference>
<dbReference type="InterPro" id="IPR011538">
    <property type="entry name" value="Nuo51_FMN-bd"/>
</dbReference>
<dbReference type="EC" id="1.6.99.5" evidence="7"/>
<dbReference type="CDD" id="cd02980">
    <property type="entry name" value="TRX_Fd_family"/>
    <property type="match status" value="1"/>
</dbReference>
<protein>
    <submittedName>
        <fullName evidence="8">Putative proton-translocating NADH dehydrogenase I, 51 kDa subunit (NuoF)</fullName>
        <ecNumber evidence="8">1.6.5.11</ecNumber>
    </submittedName>
    <submittedName>
        <fullName evidence="7">Similar to proton-translocating NADH dehydrogenase I, 51 kDa subunit (NuoF)</fullName>
        <ecNumber evidence="7">1.6.99.5</ecNumber>
    </submittedName>
</protein>
<dbReference type="EC" id="1.6.5.11" evidence="8"/>
<evidence type="ECO:0000259" key="6">
    <source>
        <dbReference type="PROSITE" id="PS51379"/>
    </source>
</evidence>
<dbReference type="GO" id="GO:0046872">
    <property type="term" value="F:metal ion binding"/>
    <property type="evidence" value="ECO:0007669"/>
    <property type="project" value="UniProtKB-KW"/>
</dbReference>
<evidence type="ECO:0000313" key="10">
    <source>
        <dbReference type="Proteomes" id="UP000221734"/>
    </source>
</evidence>
<evidence type="ECO:0000313" key="11">
    <source>
        <dbReference type="Proteomes" id="UP000501926"/>
    </source>
</evidence>
<dbReference type="SMART" id="SM00928">
    <property type="entry name" value="NADH_4Fe-4S"/>
    <property type="match status" value="1"/>
</dbReference>
<dbReference type="EMBL" id="CP049055">
    <property type="protein sequence ID" value="QII13944.1"/>
    <property type="molecule type" value="Genomic_DNA"/>
</dbReference>
<dbReference type="Gene3D" id="3.40.50.11540">
    <property type="entry name" value="NADH-ubiquinone oxidoreductase 51kDa subunit"/>
    <property type="match status" value="1"/>
</dbReference>
<dbReference type="SUPFAM" id="SSF140490">
    <property type="entry name" value="Nqo1C-terminal domain-like"/>
    <property type="match status" value="1"/>
</dbReference>
<dbReference type="FunFam" id="3.40.50.11540:FF:000001">
    <property type="entry name" value="NADH dehydrogenase [ubiquinone] flavoprotein 1, mitochondrial"/>
    <property type="match status" value="1"/>
</dbReference>
<dbReference type="InterPro" id="IPR019554">
    <property type="entry name" value="Soluble_ligand-bd"/>
</dbReference>
<dbReference type="Gene3D" id="6.10.250.1450">
    <property type="match status" value="1"/>
</dbReference>